<dbReference type="EMBL" id="WVTB01000112">
    <property type="protein sequence ID" value="KAF3797581.1"/>
    <property type="molecule type" value="Genomic_DNA"/>
</dbReference>
<dbReference type="Pfam" id="PF12296">
    <property type="entry name" value="HsbA"/>
    <property type="match status" value="1"/>
</dbReference>
<feature type="chain" id="PRO_5034423795" description="Cell wall protein" evidence="2">
    <location>
        <begin position="17"/>
        <end position="223"/>
    </location>
</feature>
<evidence type="ECO:0008006" key="5">
    <source>
        <dbReference type="Google" id="ProtNLM"/>
    </source>
</evidence>
<gene>
    <name evidence="3" type="ORF">GCG54_00013104</name>
</gene>
<evidence type="ECO:0000313" key="4">
    <source>
        <dbReference type="Proteomes" id="UP000613401"/>
    </source>
</evidence>
<protein>
    <recommendedName>
        <fullName evidence="5">Cell wall protein</fullName>
    </recommendedName>
</protein>
<reference evidence="3" key="1">
    <citation type="journal article" date="2020" name="Phytopathology">
        <title>Genome sequence and comparative analysis of Colletotrichum gloeosporioides isolated from Liriodendron leaves.</title>
        <authorList>
            <person name="Fu F.F."/>
            <person name="Hao Z."/>
            <person name="Wang P."/>
            <person name="Lu Y."/>
            <person name="Xue L.J."/>
            <person name="Wei G."/>
            <person name="Tian Y."/>
            <person name="Baishi H."/>
            <person name="Xu H."/>
            <person name="Shi J."/>
            <person name="Cheng T."/>
            <person name="Wang G."/>
            <person name="Yi Y."/>
            <person name="Chen J."/>
        </authorList>
    </citation>
    <scope>NUCLEOTIDE SEQUENCE</scope>
    <source>
        <strain evidence="3">Lc1</strain>
    </source>
</reference>
<keyword evidence="4" id="KW-1185">Reference proteome</keyword>
<dbReference type="GeneID" id="69020221"/>
<accession>A0A8H4C5I6</accession>
<dbReference type="InterPro" id="IPR021054">
    <property type="entry name" value="Cell_wall_mannoprotein_1"/>
</dbReference>
<keyword evidence="2" id="KW-0732">Signal</keyword>
<dbReference type="AlphaFoldDB" id="A0A8H4C5I6"/>
<feature type="region of interest" description="Disordered" evidence="1">
    <location>
        <begin position="190"/>
        <end position="223"/>
    </location>
</feature>
<proteinExistence type="predicted"/>
<name>A0A8H4C5I6_COLGL</name>
<dbReference type="Proteomes" id="UP000613401">
    <property type="component" value="Unassembled WGS sequence"/>
</dbReference>
<comment type="caution">
    <text evidence="3">The sequence shown here is derived from an EMBL/GenBank/DDBJ whole genome shotgun (WGS) entry which is preliminary data.</text>
</comment>
<evidence type="ECO:0000256" key="1">
    <source>
        <dbReference type="SAM" id="MobiDB-lite"/>
    </source>
</evidence>
<evidence type="ECO:0000313" key="3">
    <source>
        <dbReference type="EMBL" id="KAF3797581.1"/>
    </source>
</evidence>
<reference evidence="3" key="2">
    <citation type="submission" date="2020-03" db="EMBL/GenBank/DDBJ databases">
        <authorList>
            <person name="Fu F.-F."/>
            <person name="Chen J."/>
        </authorList>
    </citation>
    <scope>NUCLEOTIDE SEQUENCE</scope>
    <source>
        <strain evidence="3">Lc1</strain>
    </source>
</reference>
<evidence type="ECO:0000256" key="2">
    <source>
        <dbReference type="SAM" id="SignalP"/>
    </source>
</evidence>
<organism evidence="3 4">
    <name type="scientific">Colletotrichum gloeosporioides</name>
    <name type="common">Anthracnose fungus</name>
    <name type="synonym">Glomerella cingulata</name>
    <dbReference type="NCBI Taxonomy" id="474922"/>
    <lineage>
        <taxon>Eukaryota</taxon>
        <taxon>Fungi</taxon>
        <taxon>Dikarya</taxon>
        <taxon>Ascomycota</taxon>
        <taxon>Pezizomycotina</taxon>
        <taxon>Sordariomycetes</taxon>
        <taxon>Hypocreomycetidae</taxon>
        <taxon>Glomerellales</taxon>
        <taxon>Glomerellaceae</taxon>
        <taxon>Colletotrichum</taxon>
        <taxon>Colletotrichum gloeosporioides species complex</taxon>
    </lineage>
</organism>
<sequence length="223" mass="23590">MKFSIPVVLFTAGAVAAPSSGTLNERQLSALTQVLTPVLQGLQSFDITLNAYTGGPGQELLNVANNVIAGVRAAANAVAPIQPVSESEAGGFAGLGQQLDIAGYKFIADLNAQVPVFAQSGICPETLNWVTQVGDGVLDLKTAVFSKFPNNGGDVNDVEEFRKLFSAVEQRLKECSAPSSADCSAYCGKGHHDWHKDEDKKGEKGEKGEKGKKSAKDDCKKKY</sequence>
<feature type="signal peptide" evidence="2">
    <location>
        <begin position="1"/>
        <end position="16"/>
    </location>
</feature>
<dbReference type="RefSeq" id="XP_045256745.1">
    <property type="nucleotide sequence ID" value="XM_045412964.1"/>
</dbReference>